<dbReference type="GO" id="GO:0035253">
    <property type="term" value="C:ciliary rootlet"/>
    <property type="evidence" value="ECO:0007669"/>
    <property type="project" value="TreeGrafter"/>
</dbReference>
<evidence type="ECO:0000313" key="4">
    <source>
        <dbReference type="Proteomes" id="UP000541610"/>
    </source>
</evidence>
<dbReference type="OrthoDB" id="10255247at2759"/>
<dbReference type="PANTHER" id="PTHR46518">
    <property type="entry name" value="COILED-COIL DOMAIN-CONTAINING PROTEIN 151"/>
    <property type="match status" value="1"/>
</dbReference>
<feature type="region of interest" description="Disordered" evidence="2">
    <location>
        <begin position="364"/>
        <end position="383"/>
    </location>
</feature>
<feature type="region of interest" description="Disordered" evidence="2">
    <location>
        <begin position="509"/>
        <end position="545"/>
    </location>
</feature>
<feature type="compositionally biased region" description="Basic and acidic residues" evidence="2">
    <location>
        <begin position="518"/>
        <end position="528"/>
    </location>
</feature>
<accession>A0A7J6PLC8</accession>
<dbReference type="GO" id="GO:0097542">
    <property type="term" value="C:ciliary tip"/>
    <property type="evidence" value="ECO:0007669"/>
    <property type="project" value="TreeGrafter"/>
</dbReference>
<dbReference type="PANTHER" id="PTHR46518:SF1">
    <property type="entry name" value="OUTER DYNEIN ARM-DOCKING COMPLEX SUBUNIT 3"/>
    <property type="match status" value="1"/>
</dbReference>
<name>A0A7J6PLC8_PEROL</name>
<reference evidence="3 4" key="1">
    <citation type="submission" date="2020-04" db="EMBL/GenBank/DDBJ databases">
        <title>Perkinsus olseni comparative genomics.</title>
        <authorList>
            <person name="Bogema D.R."/>
        </authorList>
    </citation>
    <scope>NUCLEOTIDE SEQUENCE [LARGE SCALE GENOMIC DNA]</scope>
    <source>
        <strain evidence="3">00978-12</strain>
    </source>
</reference>
<organism evidence="3 4">
    <name type="scientific">Perkinsus olseni</name>
    <name type="common">Perkinsus atlanticus</name>
    <dbReference type="NCBI Taxonomy" id="32597"/>
    <lineage>
        <taxon>Eukaryota</taxon>
        <taxon>Sar</taxon>
        <taxon>Alveolata</taxon>
        <taxon>Perkinsozoa</taxon>
        <taxon>Perkinsea</taxon>
        <taxon>Perkinsida</taxon>
        <taxon>Perkinsidae</taxon>
        <taxon>Perkinsus</taxon>
    </lineage>
</organism>
<dbReference type="EMBL" id="JABANP010000007">
    <property type="protein sequence ID" value="KAF4696883.1"/>
    <property type="molecule type" value="Genomic_DNA"/>
</dbReference>
<sequence length="696" mass="79213">MLARIKKEYLHIREQMLKVEKLLKRKKVEYKGKSEKARRWSEQRQAASREYETALAELEQERTAREGALEDMMDSIKRRADFERWRHEVAVEAANEAFNASAGRLRKLWVMEKLTGNCLQKIMVEQVQKSQATEDGFQRIREVTGLNDVMDIVHRFLNRELEQDHLRQCVKDAEAKLQGLKDENARLRAEAADANLFVPNSPGEELPDPLTNEDRSLYIELDERERQLAKDRRRTRPPLGKIRMIIAKAATPPGARRRESTTPWGAFEDPVDLSSPQCYQTLAQYFERLPRTIELFCAHVKEQLETGNVPIRSATQARSIAIREQNDLLNDEEFSRANCRVRSGAPPQEPAVIQGRANTTAVRKGEIVDDQDDDEDDDIDDPRFTSDRAILKATRAPPGFLSDACKDELTLQWLHISEQSLVSIAASVLPEDFDTSSRAPDMDWVGVKVQQIVRTLVQVILRVAYERLGPAEEELVRMKRKAANTEKRLLMAVGDHIREIQALKDELQAGGQASSLTERFENGPEPRGRQCRGAKTMGKPADGTGHVPSFYQPLKYIDAETEQVLEQIIQGATKDNLEFDVPRSCRTSVPRQAALHRTLRGRKMRVDIPQTRRGKILRAQLMASQEDIEALRAELETGQRYTVPDSLMAGGGNKDGGAQMELSSQAISRKRHRPAIRRHSANPQCYLEGRLRSRRI</sequence>
<feature type="coiled-coil region" evidence="1">
    <location>
        <begin position="37"/>
        <end position="64"/>
    </location>
</feature>
<dbReference type="GO" id="GO:0003341">
    <property type="term" value="P:cilium movement"/>
    <property type="evidence" value="ECO:0007669"/>
    <property type="project" value="InterPro"/>
</dbReference>
<dbReference type="AlphaFoldDB" id="A0A7J6PLC8"/>
<dbReference type="InterPro" id="IPR033192">
    <property type="entry name" value="ODAD3"/>
</dbReference>
<protein>
    <submittedName>
        <fullName evidence="3">Uncharacterized protein</fullName>
    </submittedName>
</protein>
<dbReference type="GO" id="GO:0036158">
    <property type="term" value="P:outer dynein arm assembly"/>
    <property type="evidence" value="ECO:0007669"/>
    <property type="project" value="InterPro"/>
</dbReference>
<evidence type="ECO:0000313" key="3">
    <source>
        <dbReference type="EMBL" id="KAF4696883.1"/>
    </source>
</evidence>
<proteinExistence type="predicted"/>
<feature type="coiled-coil region" evidence="1">
    <location>
        <begin position="163"/>
        <end position="190"/>
    </location>
</feature>
<comment type="caution">
    <text evidence="3">The sequence shown here is derived from an EMBL/GenBank/DDBJ whole genome shotgun (WGS) entry which is preliminary data.</text>
</comment>
<feature type="compositionally biased region" description="Acidic residues" evidence="2">
    <location>
        <begin position="368"/>
        <end position="380"/>
    </location>
</feature>
<evidence type="ECO:0000256" key="1">
    <source>
        <dbReference type="SAM" id="Coils"/>
    </source>
</evidence>
<evidence type="ECO:0000256" key="2">
    <source>
        <dbReference type="SAM" id="MobiDB-lite"/>
    </source>
</evidence>
<dbReference type="GO" id="GO:0036064">
    <property type="term" value="C:ciliary basal body"/>
    <property type="evidence" value="ECO:0007669"/>
    <property type="project" value="TreeGrafter"/>
</dbReference>
<dbReference type="Proteomes" id="UP000541610">
    <property type="component" value="Unassembled WGS sequence"/>
</dbReference>
<gene>
    <name evidence="3" type="ORF">FOZ60_014644</name>
</gene>
<keyword evidence="1" id="KW-0175">Coiled coil</keyword>